<reference evidence="1" key="1">
    <citation type="journal article" date="2014" name="Front. Microbiol.">
        <title>High frequency of phylogenetically diverse reductive dehalogenase-homologous genes in deep subseafloor sedimentary metagenomes.</title>
        <authorList>
            <person name="Kawai M."/>
            <person name="Futagami T."/>
            <person name="Toyoda A."/>
            <person name="Takaki Y."/>
            <person name="Nishi S."/>
            <person name="Hori S."/>
            <person name="Arai W."/>
            <person name="Tsubouchi T."/>
            <person name="Morono Y."/>
            <person name="Uchiyama I."/>
            <person name="Ito T."/>
            <person name="Fujiyama A."/>
            <person name="Inagaki F."/>
            <person name="Takami H."/>
        </authorList>
    </citation>
    <scope>NUCLEOTIDE SEQUENCE</scope>
    <source>
        <strain evidence="1">Expedition CK06-06</strain>
    </source>
</reference>
<dbReference type="EMBL" id="BART01022465">
    <property type="protein sequence ID" value="GAG96719.1"/>
    <property type="molecule type" value="Genomic_DNA"/>
</dbReference>
<name>X1BLB9_9ZZZZ</name>
<protein>
    <submittedName>
        <fullName evidence="1">Uncharacterized protein</fullName>
    </submittedName>
</protein>
<proteinExistence type="predicted"/>
<comment type="caution">
    <text evidence="1">The sequence shown here is derived from an EMBL/GenBank/DDBJ whole genome shotgun (WGS) entry which is preliminary data.</text>
</comment>
<sequence>MLGVVKSVEFIWLDLNSVSQLSANLTKGQDINNCVPFVTQRQITTGRYYPDEWMCDVYFSAGPIITAEHTDTASRIYLHIYG</sequence>
<accession>X1BLB9</accession>
<gene>
    <name evidence="1" type="ORF">S01H4_41118</name>
</gene>
<evidence type="ECO:0000313" key="1">
    <source>
        <dbReference type="EMBL" id="GAG96719.1"/>
    </source>
</evidence>
<feature type="non-terminal residue" evidence="1">
    <location>
        <position position="82"/>
    </location>
</feature>
<dbReference type="AlphaFoldDB" id="X1BLB9"/>
<organism evidence="1">
    <name type="scientific">marine sediment metagenome</name>
    <dbReference type="NCBI Taxonomy" id="412755"/>
    <lineage>
        <taxon>unclassified sequences</taxon>
        <taxon>metagenomes</taxon>
        <taxon>ecological metagenomes</taxon>
    </lineage>
</organism>